<evidence type="ECO:0000256" key="5">
    <source>
        <dbReference type="HAMAP-Rule" id="MF_00767"/>
    </source>
</evidence>
<accession>A0ABQ3DWS7</accession>
<comment type="caution">
    <text evidence="8">The sequence shown here is derived from an EMBL/GenBank/DDBJ whole genome shotgun (WGS) entry which is preliminary data.</text>
</comment>
<evidence type="ECO:0000313" key="9">
    <source>
        <dbReference type="Proteomes" id="UP000646745"/>
    </source>
</evidence>
<dbReference type="Proteomes" id="UP000646745">
    <property type="component" value="Unassembled WGS sequence"/>
</dbReference>
<gene>
    <name evidence="5 8" type="primary">astE</name>
    <name evidence="8" type="ORF">GCM10009038_15750</name>
</gene>
<feature type="binding site" evidence="5">
    <location>
        <position position="57"/>
    </location>
    <ligand>
        <name>Zn(2+)</name>
        <dbReference type="ChEBI" id="CHEBI:29105"/>
    </ligand>
</feature>
<evidence type="ECO:0000256" key="3">
    <source>
        <dbReference type="ARBA" id="ARBA00022801"/>
    </source>
</evidence>
<dbReference type="EC" id="3.5.1.96" evidence="5"/>
<keyword evidence="9" id="KW-1185">Reference proteome</keyword>
<keyword evidence="3 5" id="KW-0378">Hydrolase</keyword>
<evidence type="ECO:0000313" key="8">
    <source>
        <dbReference type="EMBL" id="GHB17706.1"/>
    </source>
</evidence>
<evidence type="ECO:0000259" key="7">
    <source>
        <dbReference type="Pfam" id="PF24827"/>
    </source>
</evidence>
<dbReference type="SUPFAM" id="SSF53187">
    <property type="entry name" value="Zn-dependent exopeptidases"/>
    <property type="match status" value="1"/>
</dbReference>
<evidence type="ECO:0000259" key="6">
    <source>
        <dbReference type="Pfam" id="PF04952"/>
    </source>
</evidence>
<keyword evidence="4 5" id="KW-0862">Zinc</keyword>
<dbReference type="InterPro" id="IPR055438">
    <property type="entry name" value="AstE_AspA_cat"/>
</dbReference>
<comment type="similarity">
    <text evidence="5">Belongs to the AspA/AstE family. Succinylglutamate desuccinylase subfamily.</text>
</comment>
<feature type="domain" description="Succinylglutamate desuccinylase/Aspartoacylase catalytic" evidence="7">
    <location>
        <begin position="48"/>
        <end position="229"/>
    </location>
</feature>
<comment type="catalytic activity">
    <reaction evidence="5">
        <text>N-succinyl-L-glutamate + H2O = L-glutamate + succinate</text>
        <dbReference type="Rhea" id="RHEA:15169"/>
        <dbReference type="ChEBI" id="CHEBI:15377"/>
        <dbReference type="ChEBI" id="CHEBI:29985"/>
        <dbReference type="ChEBI" id="CHEBI:30031"/>
        <dbReference type="ChEBI" id="CHEBI:58763"/>
        <dbReference type="EC" id="3.5.1.96"/>
    </reaction>
</comment>
<sequence length="348" mass="38168">MLSEWLDLTLASDRSASLSAGTLRGARYRFLGCGILELTPEHRRSAARSAVISAGIHGNETAPIELIGELLASLEAGRLTLGAPLLIILGNIPAIRAQSRFIKTNLNRLFQRDMELAGEEPERARELMQAVDTFFSRHEGARLHLDLHTAIRDSRYPRFAVVPFTESQPVSRWGELAGAGMQAVLLQHRHSWTFSHYSRHYHDAEAYTLELGKVNPFGENDLEALADMRTWLAALAEGQAPKTRDPASVAYFQVAHELMRKSADFKLNFADDVANFTVFPTGTRLAEDAEAGPCIVEEAPLAVVFPNANVELGARAALLVREIAPRLITISTADRPVADPIAAANSSR</sequence>
<feature type="active site" evidence="5">
    <location>
        <position position="210"/>
    </location>
</feature>
<dbReference type="RefSeq" id="WP_189444115.1">
    <property type="nucleotide sequence ID" value="NZ_BMZI01000003.1"/>
</dbReference>
<comment type="function">
    <text evidence="5">Transforms N(2)-succinylglutamate into succinate and glutamate.</text>
</comment>
<keyword evidence="2 5" id="KW-0479">Metal-binding</keyword>
<dbReference type="HAMAP" id="MF_00767">
    <property type="entry name" value="Arg_catab_AstE"/>
    <property type="match status" value="1"/>
</dbReference>
<reference evidence="9" key="1">
    <citation type="journal article" date="2019" name="Int. J. Syst. Evol. Microbiol.">
        <title>The Global Catalogue of Microorganisms (GCM) 10K type strain sequencing project: providing services to taxonomists for standard genome sequencing and annotation.</title>
        <authorList>
            <consortium name="The Broad Institute Genomics Platform"/>
            <consortium name="The Broad Institute Genome Sequencing Center for Infectious Disease"/>
            <person name="Wu L."/>
            <person name="Ma J."/>
        </authorList>
    </citation>
    <scope>NUCLEOTIDE SEQUENCE [LARGE SCALE GENOMIC DNA]</scope>
    <source>
        <strain evidence="9">KCTC 32998</strain>
    </source>
</reference>
<protein>
    <recommendedName>
        <fullName evidence="5">Succinylglutamate desuccinylase</fullName>
        <ecNumber evidence="5">3.5.1.96</ecNumber>
    </recommendedName>
</protein>
<dbReference type="InterPro" id="IPR016681">
    <property type="entry name" value="SuccinylGlu_desuccinylase"/>
</dbReference>
<evidence type="ECO:0000256" key="2">
    <source>
        <dbReference type="ARBA" id="ARBA00022723"/>
    </source>
</evidence>
<dbReference type="PANTHER" id="PTHR15162:SF7">
    <property type="entry name" value="SUCCINYLGLUTAMATE DESUCCINYLASE"/>
    <property type="match status" value="1"/>
</dbReference>
<dbReference type="Pfam" id="PF04952">
    <property type="entry name" value="AstE_AspA_hybrid"/>
    <property type="match status" value="1"/>
</dbReference>
<dbReference type="NCBIfam" id="NF003706">
    <property type="entry name" value="PRK05324.1"/>
    <property type="match status" value="1"/>
</dbReference>
<comment type="pathway">
    <text evidence="5">Amino-acid degradation; L-arginine degradation via AST pathway; L-glutamate and succinate from L-arginine: step 5/5.</text>
</comment>
<feature type="binding site" evidence="5">
    <location>
        <position position="148"/>
    </location>
    <ligand>
        <name>Zn(2+)</name>
        <dbReference type="ChEBI" id="CHEBI:29105"/>
    </ligand>
</feature>
<evidence type="ECO:0000256" key="1">
    <source>
        <dbReference type="ARBA" id="ARBA00022503"/>
    </source>
</evidence>
<feature type="domain" description="AstE/AspA barrel-sandwich hybrid" evidence="6">
    <location>
        <begin position="248"/>
        <end position="322"/>
    </location>
</feature>
<comment type="cofactor">
    <cofactor evidence="5">
        <name>Zn(2+)</name>
        <dbReference type="ChEBI" id="CHEBI:29105"/>
    </cofactor>
    <text evidence="5">Binds 1 zinc ion per subunit.</text>
</comment>
<dbReference type="EMBL" id="BMZI01000003">
    <property type="protein sequence ID" value="GHB17706.1"/>
    <property type="molecule type" value="Genomic_DNA"/>
</dbReference>
<name>A0ABQ3DWS7_9GAMM</name>
<dbReference type="Gene3D" id="3.40.630.10">
    <property type="entry name" value="Zn peptidases"/>
    <property type="match status" value="1"/>
</dbReference>
<proteinExistence type="inferred from homology"/>
<feature type="binding site" evidence="5">
    <location>
        <position position="60"/>
    </location>
    <ligand>
        <name>Zn(2+)</name>
        <dbReference type="ChEBI" id="CHEBI:29105"/>
    </ligand>
</feature>
<organism evidence="8 9">
    <name type="scientific">Salinicola rhizosphaerae</name>
    <dbReference type="NCBI Taxonomy" id="1443141"/>
    <lineage>
        <taxon>Bacteria</taxon>
        <taxon>Pseudomonadati</taxon>
        <taxon>Pseudomonadota</taxon>
        <taxon>Gammaproteobacteria</taxon>
        <taxon>Oceanospirillales</taxon>
        <taxon>Halomonadaceae</taxon>
        <taxon>Salinicola</taxon>
    </lineage>
</organism>
<dbReference type="InterPro" id="IPR050178">
    <property type="entry name" value="AspA/AstE_fam"/>
</dbReference>
<dbReference type="InterPro" id="IPR007036">
    <property type="entry name" value="Aste_AspA_hybrid_dom"/>
</dbReference>
<evidence type="ECO:0000256" key="4">
    <source>
        <dbReference type="ARBA" id="ARBA00022833"/>
    </source>
</evidence>
<dbReference type="PANTHER" id="PTHR15162">
    <property type="entry name" value="ASPARTOACYLASE"/>
    <property type="match status" value="1"/>
</dbReference>
<dbReference type="Pfam" id="PF24827">
    <property type="entry name" value="AstE_AspA_cat"/>
    <property type="match status" value="1"/>
</dbReference>
<keyword evidence="1 5" id="KW-0056">Arginine metabolism</keyword>